<dbReference type="AlphaFoldDB" id="A0A1P8WNP8"/>
<dbReference type="RefSeq" id="WP_077026799.1">
    <property type="nucleotide sequence ID" value="NZ_CP017641.1"/>
</dbReference>
<accession>A0A1P8WNP8</accession>
<feature type="domain" description="Neutral/alkaline non-lysosomal ceramidase N-terminal" evidence="2">
    <location>
        <begin position="28"/>
        <end position="252"/>
    </location>
</feature>
<feature type="chain" id="PRO_5012230523" evidence="1">
    <location>
        <begin position="22"/>
        <end position="461"/>
    </location>
</feature>
<evidence type="ECO:0000259" key="2">
    <source>
        <dbReference type="Pfam" id="PF04734"/>
    </source>
</evidence>
<name>A0A1P8WNP8_9PLAN</name>
<dbReference type="Pfam" id="PF04734">
    <property type="entry name" value="Ceramidase_alk"/>
    <property type="match status" value="1"/>
</dbReference>
<dbReference type="EC" id="3.5.1.23" evidence="3"/>
<reference evidence="3 4" key="1">
    <citation type="journal article" date="2016" name="Front. Microbiol.">
        <title>Fuerstia marisgermanicae gen. nov., sp. nov., an Unusual Member of the Phylum Planctomycetes from the German Wadden Sea.</title>
        <authorList>
            <person name="Kohn T."/>
            <person name="Heuer A."/>
            <person name="Jogler M."/>
            <person name="Vollmers J."/>
            <person name="Boedeker C."/>
            <person name="Bunk B."/>
            <person name="Rast P."/>
            <person name="Borchert D."/>
            <person name="Glockner I."/>
            <person name="Freese H.M."/>
            <person name="Klenk H.P."/>
            <person name="Overmann J."/>
            <person name="Kaster A.K."/>
            <person name="Rohde M."/>
            <person name="Wiegand S."/>
            <person name="Jogler C."/>
        </authorList>
    </citation>
    <scope>NUCLEOTIDE SEQUENCE [LARGE SCALE GENOMIC DNA]</scope>
    <source>
        <strain evidence="3 4">NH11</strain>
    </source>
</reference>
<dbReference type="GO" id="GO:0017040">
    <property type="term" value="F:N-acylsphingosine amidohydrolase activity"/>
    <property type="evidence" value="ECO:0007669"/>
    <property type="project" value="UniProtKB-EC"/>
</dbReference>
<evidence type="ECO:0000313" key="3">
    <source>
        <dbReference type="EMBL" id="APZ95665.1"/>
    </source>
</evidence>
<protein>
    <submittedName>
        <fullName evidence="3">Neutral ceramidase</fullName>
        <ecNumber evidence="3">3.5.1.23</ecNumber>
    </submittedName>
</protein>
<organism evidence="3 4">
    <name type="scientific">Fuerstiella marisgermanici</name>
    <dbReference type="NCBI Taxonomy" id="1891926"/>
    <lineage>
        <taxon>Bacteria</taxon>
        <taxon>Pseudomonadati</taxon>
        <taxon>Planctomycetota</taxon>
        <taxon>Planctomycetia</taxon>
        <taxon>Planctomycetales</taxon>
        <taxon>Planctomycetaceae</taxon>
        <taxon>Fuerstiella</taxon>
    </lineage>
</organism>
<keyword evidence="3" id="KW-0378">Hydrolase</keyword>
<gene>
    <name evidence="3" type="ORF">Fuma_05324</name>
</gene>
<dbReference type="OrthoDB" id="264270at2"/>
<evidence type="ECO:0000256" key="1">
    <source>
        <dbReference type="SAM" id="SignalP"/>
    </source>
</evidence>
<evidence type="ECO:0000313" key="4">
    <source>
        <dbReference type="Proteomes" id="UP000187735"/>
    </source>
</evidence>
<dbReference type="Proteomes" id="UP000187735">
    <property type="component" value="Chromosome"/>
</dbReference>
<dbReference type="InterPro" id="IPR031329">
    <property type="entry name" value="NEUT/ALK_ceramidase_N"/>
</dbReference>
<feature type="signal peptide" evidence="1">
    <location>
        <begin position="1"/>
        <end position="21"/>
    </location>
</feature>
<dbReference type="EMBL" id="CP017641">
    <property type="protein sequence ID" value="APZ95665.1"/>
    <property type="molecule type" value="Genomic_DNA"/>
</dbReference>
<sequence precursor="true">MTIRISFLIGIALLCHSTLVAEDNLTWQAGVASAKVTPETPMWMAGYASRNKPSEGTLQDLFVKALALQDDDGKRLVIITCDLISVPRPIRDDLEKAVKEKCNLPPEGLLINCSHTHCGPEIRTTRWSLDGLPPQRLKQANDYVTRLQSTLVKLVESALSDLAPSRISYCRARCGLAMNRRTPSATGFRNFPNPDGPVDHDVPVLKVESPEGKLRAILFGYACHNTTLGIFEFCGDYAGYAQAYLEAAHPEATAMFVMGCGGDQNPYPRRTIELAQQHGRSLANAVETALETQARPITASLRTAYDTATVKYQTAPTKSELQKKAESNDKYDRIHAERLLRQLESDGKLREKYDCPVQVVRLGEQVTLVALPGETVVDYSLRLKNELSNIDGSGPAVWVAGYSNDVFAYVPSRRVLLEGGYEAGGAMRYMTTVLQHGPFKPDVEERIVTKVHELYRALANQ</sequence>
<dbReference type="KEGG" id="fmr:Fuma_05324"/>
<proteinExistence type="predicted"/>
<keyword evidence="4" id="KW-1185">Reference proteome</keyword>
<keyword evidence="1" id="KW-0732">Signal</keyword>
<dbReference type="STRING" id="1891926.Fuma_05324"/>